<evidence type="ECO:0000313" key="1">
    <source>
        <dbReference type="EMBL" id="ERJ93440.1"/>
    </source>
</evidence>
<organism evidence="1 2">
    <name type="scientific">Treponema lecithinolyticum ATCC 700332</name>
    <dbReference type="NCBI Taxonomy" id="1321815"/>
    <lineage>
        <taxon>Bacteria</taxon>
        <taxon>Pseudomonadati</taxon>
        <taxon>Spirochaetota</taxon>
        <taxon>Spirochaetia</taxon>
        <taxon>Spirochaetales</taxon>
        <taxon>Treponemataceae</taxon>
        <taxon>Treponema</taxon>
    </lineage>
</organism>
<reference evidence="1 2" key="1">
    <citation type="submission" date="2013-08" db="EMBL/GenBank/DDBJ databases">
        <authorList>
            <person name="Weinstock G."/>
            <person name="Sodergren E."/>
            <person name="Wylie T."/>
            <person name="Fulton L."/>
            <person name="Fulton R."/>
            <person name="Fronick C."/>
            <person name="O'Laughlin M."/>
            <person name="Godfrey J."/>
            <person name="Miner T."/>
            <person name="Herter B."/>
            <person name="Appelbaum E."/>
            <person name="Cordes M."/>
            <person name="Lek S."/>
            <person name="Wollam A."/>
            <person name="Pepin K.H."/>
            <person name="Palsikar V.B."/>
            <person name="Mitreva M."/>
            <person name="Wilson R.K."/>
        </authorList>
    </citation>
    <scope>NUCLEOTIDE SEQUENCE [LARGE SCALE GENOMIC DNA]</scope>
    <source>
        <strain evidence="1 2">ATCC 700332</strain>
    </source>
</reference>
<sequence>MYQKSQMYASKKPYFCTSVFLWHKYKNCAMLLLRFKNKN</sequence>
<name>A0ABN0NZE9_TRELE</name>
<proteinExistence type="predicted"/>
<gene>
    <name evidence="1" type="ORF">HMPREF9193_00909</name>
</gene>
<protein>
    <submittedName>
        <fullName evidence="1">Uncharacterized protein</fullName>
    </submittedName>
</protein>
<accession>A0ABN0NZE9</accession>
<dbReference type="EMBL" id="AWVH01000025">
    <property type="protein sequence ID" value="ERJ93440.1"/>
    <property type="molecule type" value="Genomic_DNA"/>
</dbReference>
<comment type="caution">
    <text evidence="1">The sequence shown here is derived from an EMBL/GenBank/DDBJ whole genome shotgun (WGS) entry which is preliminary data.</text>
</comment>
<evidence type="ECO:0000313" key="2">
    <source>
        <dbReference type="Proteomes" id="UP000016649"/>
    </source>
</evidence>
<keyword evidence="2" id="KW-1185">Reference proteome</keyword>
<dbReference type="Proteomes" id="UP000016649">
    <property type="component" value="Unassembled WGS sequence"/>
</dbReference>